<name>A0ABT7C3N8_9MICO</name>
<proteinExistence type="predicted"/>
<evidence type="ECO:0000313" key="1">
    <source>
        <dbReference type="EMBL" id="MDJ1369793.1"/>
    </source>
</evidence>
<dbReference type="Proteomes" id="UP001170379">
    <property type="component" value="Unassembled WGS sequence"/>
</dbReference>
<accession>A0ABT7C3N8</accession>
<comment type="caution">
    <text evidence="1">The sequence shown here is derived from an EMBL/GenBank/DDBJ whole genome shotgun (WGS) entry which is preliminary data.</text>
</comment>
<evidence type="ECO:0000313" key="2">
    <source>
        <dbReference type="Proteomes" id="UP001170379"/>
    </source>
</evidence>
<keyword evidence="2" id="KW-1185">Reference proteome</keyword>
<protein>
    <submittedName>
        <fullName evidence="1">Uncharacterized protein</fullName>
    </submittedName>
</protein>
<gene>
    <name evidence="1" type="ORF">C7K25_00130</name>
</gene>
<reference evidence="1" key="2">
    <citation type="journal article" date="2022" name="Sci. Rep.">
        <title>In silico prediction of the enzymes involved in the degradation of the herbicide molinate by Gulosibacter molinativorax ON4T.</title>
        <authorList>
            <person name="Lopes A.R."/>
            <person name="Bunin E."/>
            <person name="Viana A.T."/>
            <person name="Froufe H."/>
            <person name="Munoz-Merida A."/>
            <person name="Pinho D."/>
            <person name="Figueiredo J."/>
            <person name="Barroso C."/>
            <person name="Vaz-Moreira I."/>
            <person name="Bellanger X."/>
            <person name="Egas C."/>
            <person name="Nunes O.C."/>
        </authorList>
    </citation>
    <scope>NUCLEOTIDE SEQUENCE</scope>
    <source>
        <strain evidence="1">ON4</strain>
    </source>
</reference>
<dbReference type="EMBL" id="PXVD01000001">
    <property type="protein sequence ID" value="MDJ1369793.1"/>
    <property type="molecule type" value="Genomic_DNA"/>
</dbReference>
<sequence>MTRPLWKELLDHPTQAFDPQSAGLTLIAGGGDAAQRYAVRRWLGIRAGDSADVQAAIAVILAESFGDRRALDVLAEASPEPYPDQLSRFDGSLGPASLVAEVFGPRILDGLRAYLEDEGDLPFDLLAAAGRFQLDDNGEIYLPIRGVAINRTSGTPSAGLGMSFADRALEVAALATPDRRRVQHTVLASWGMDLPEGEAPMEDSRPGFAPTRWIATSHLVAAVSSWRIADRLISLAMEDEYWRTPTTDARAFVEALAVSHGDAAMNALQTIILSDVSASQAALAAMEQRTDRIEANAADARTEIRATAASLVDAGLVRKLPDLDFLESLVSHVAVQRDRRGDLAQLLLIADGSAAPLCLVGEFEPPYIDAVRVATELSGQPIGFDNAFLEPAEDPDHWFLRFNRAGNAVTRKFEATCNMLPVELLESFLVEATDQLERSDGRRLILLDHDGLDAVVGYVDPPAWAAFSEIAQGR</sequence>
<organism evidence="1 2">
    <name type="scientific">Gulosibacter molinativorax</name>
    <dbReference type="NCBI Taxonomy" id="256821"/>
    <lineage>
        <taxon>Bacteria</taxon>
        <taxon>Bacillati</taxon>
        <taxon>Actinomycetota</taxon>
        <taxon>Actinomycetes</taxon>
        <taxon>Micrococcales</taxon>
        <taxon>Microbacteriaceae</taxon>
        <taxon>Gulosibacter</taxon>
    </lineage>
</organism>
<dbReference type="RefSeq" id="WP_026935663.1">
    <property type="nucleotide sequence ID" value="NZ_CP028426.1"/>
</dbReference>
<reference evidence="1" key="1">
    <citation type="submission" date="2018-03" db="EMBL/GenBank/DDBJ databases">
        <authorList>
            <person name="Nunes O.C."/>
            <person name="Lopes A.R."/>
            <person name="Froufe H."/>
            <person name="Munoz-Merida A."/>
            <person name="Barroso C."/>
            <person name="Egas C."/>
        </authorList>
    </citation>
    <scope>NUCLEOTIDE SEQUENCE</scope>
    <source>
        <strain evidence="1">ON4</strain>
    </source>
</reference>